<accession>A0A2T1NAE6</accession>
<name>A0A2T1NAE6_9FLAO</name>
<dbReference type="Proteomes" id="UP000238430">
    <property type="component" value="Unassembled WGS sequence"/>
</dbReference>
<dbReference type="AlphaFoldDB" id="A0A2T1NAE6"/>
<dbReference type="RefSeq" id="WP_106679062.1">
    <property type="nucleotide sequence ID" value="NZ_JACHWV010000003.1"/>
</dbReference>
<reference evidence="1 2" key="1">
    <citation type="submission" date="2018-03" db="EMBL/GenBank/DDBJ databases">
        <title>Mesoflavibacter sp. HG37 and Mesoflavibacter sp. HG96 sp.nov., two marine bacteria isolated from seawater of Western Pacific Ocean.</title>
        <authorList>
            <person name="Cheng H."/>
            <person name="Wu Y.-H."/>
            <person name="Guo L.-L."/>
            <person name="Xu X.-W."/>
        </authorList>
    </citation>
    <scope>NUCLEOTIDE SEQUENCE [LARGE SCALE GENOMIC DNA]</scope>
    <source>
        <strain evidence="1 2">KCTC 42117</strain>
    </source>
</reference>
<gene>
    <name evidence="1" type="ORF">C7H61_09085</name>
</gene>
<organism evidence="1 2">
    <name type="scientific">Mesoflavibacter zeaxanthinifaciens subsp. sabulilitoris</name>
    <dbReference type="NCBI Taxonomy" id="1520893"/>
    <lineage>
        <taxon>Bacteria</taxon>
        <taxon>Pseudomonadati</taxon>
        <taxon>Bacteroidota</taxon>
        <taxon>Flavobacteriia</taxon>
        <taxon>Flavobacteriales</taxon>
        <taxon>Flavobacteriaceae</taxon>
        <taxon>Mesoflavibacter</taxon>
    </lineage>
</organism>
<keyword evidence="2" id="KW-1185">Reference proteome</keyword>
<evidence type="ECO:0000313" key="1">
    <source>
        <dbReference type="EMBL" id="PSG89102.1"/>
    </source>
</evidence>
<sequence length="147" mass="17660">MKLGDIIDNHIYPHIISEFCAVFDIDLFDKKYLKTPQNKDLQRGRIVEIEFELLFKKYQKQIEYYQKEKYEWKTPIEVAALLQLDIDDVLDFFNDNVSIFKDSDILEKGTQRTIEASTRIKAISRYFIHKEIQSKKRMQLINKYMAL</sequence>
<evidence type="ECO:0000313" key="2">
    <source>
        <dbReference type="Proteomes" id="UP000238430"/>
    </source>
</evidence>
<dbReference type="EMBL" id="PXOT01000024">
    <property type="protein sequence ID" value="PSG89102.1"/>
    <property type="molecule type" value="Genomic_DNA"/>
</dbReference>
<protein>
    <submittedName>
        <fullName evidence="1">Uncharacterized protein</fullName>
    </submittedName>
</protein>
<comment type="caution">
    <text evidence="1">The sequence shown here is derived from an EMBL/GenBank/DDBJ whole genome shotgun (WGS) entry which is preliminary data.</text>
</comment>
<proteinExistence type="predicted"/>